<sequence length="205" mass="23717">MNDLIFHVSFLFAAASMIRYLSVFYFFSVLTFMLKRMKKWTLTRNELLENYSMRSNHSLAWMIFQKGAFEIFGEVDDGDKSGSLPGCVDITWMSVWRANSNDMYCLFRTTLVPITVFTYMIVASIMLLSSAVVVFLIMSGFLDDLSLQKERRSKFHSKVRELIDNSPIEENAGLEECIEHAQMVLHKIFDVFADTINKEIGQIKK</sequence>
<evidence type="ECO:0000313" key="2">
    <source>
        <dbReference type="EMBL" id="VDM52851.1"/>
    </source>
</evidence>
<dbReference type="EMBL" id="UYYA01000177">
    <property type="protein sequence ID" value="VDM52851.1"/>
    <property type="molecule type" value="Genomic_DNA"/>
</dbReference>
<keyword evidence="3" id="KW-1185">Reference proteome</keyword>
<keyword evidence="1" id="KW-0812">Transmembrane</keyword>
<proteinExistence type="predicted"/>
<feature type="transmembrane region" description="Helical" evidence="1">
    <location>
        <begin position="6"/>
        <end position="34"/>
    </location>
</feature>
<organism evidence="4">
    <name type="scientific">Angiostrongylus costaricensis</name>
    <name type="common">Nematode worm</name>
    <dbReference type="NCBI Taxonomy" id="334426"/>
    <lineage>
        <taxon>Eukaryota</taxon>
        <taxon>Metazoa</taxon>
        <taxon>Ecdysozoa</taxon>
        <taxon>Nematoda</taxon>
        <taxon>Chromadorea</taxon>
        <taxon>Rhabditida</taxon>
        <taxon>Rhabditina</taxon>
        <taxon>Rhabditomorpha</taxon>
        <taxon>Strongyloidea</taxon>
        <taxon>Metastrongylidae</taxon>
        <taxon>Angiostrongylus</taxon>
    </lineage>
</organism>
<dbReference type="WBParaSite" id="ACOC_0000126501-mRNA-1">
    <property type="protein sequence ID" value="ACOC_0000126501-mRNA-1"/>
    <property type="gene ID" value="ACOC_0000126501"/>
</dbReference>
<evidence type="ECO:0000313" key="3">
    <source>
        <dbReference type="Proteomes" id="UP000267027"/>
    </source>
</evidence>
<evidence type="ECO:0000313" key="4">
    <source>
        <dbReference type="WBParaSite" id="ACOC_0000126501-mRNA-1"/>
    </source>
</evidence>
<keyword evidence="1" id="KW-0472">Membrane</keyword>
<feature type="transmembrane region" description="Helical" evidence="1">
    <location>
        <begin position="116"/>
        <end position="142"/>
    </location>
</feature>
<reference evidence="2 3" key="2">
    <citation type="submission" date="2018-11" db="EMBL/GenBank/DDBJ databases">
        <authorList>
            <consortium name="Pathogen Informatics"/>
        </authorList>
    </citation>
    <scope>NUCLEOTIDE SEQUENCE [LARGE SCALE GENOMIC DNA]</scope>
    <source>
        <strain evidence="2 3">Costa Rica</strain>
    </source>
</reference>
<protein>
    <submittedName>
        <fullName evidence="4">Ion_trans domain-containing protein</fullName>
    </submittedName>
</protein>
<dbReference type="Proteomes" id="UP000267027">
    <property type="component" value="Unassembled WGS sequence"/>
</dbReference>
<reference evidence="4" key="1">
    <citation type="submission" date="2016-04" db="UniProtKB">
        <authorList>
            <consortium name="WormBaseParasite"/>
        </authorList>
    </citation>
    <scope>IDENTIFICATION</scope>
</reference>
<evidence type="ECO:0000256" key="1">
    <source>
        <dbReference type="SAM" id="Phobius"/>
    </source>
</evidence>
<accession>A0A158PDY2</accession>
<keyword evidence="1" id="KW-1133">Transmembrane helix</keyword>
<dbReference type="AlphaFoldDB" id="A0A158PDY2"/>
<name>A0A158PDY2_ANGCS</name>
<dbReference type="OrthoDB" id="5869674at2759"/>
<gene>
    <name evidence="2" type="ORF">ACOC_LOCUS1266</name>
</gene>